<dbReference type="GeneID" id="98671282"/>
<proteinExistence type="predicted"/>
<organism evidence="2 3">
    <name type="scientific">Thalassospira lohafexi</name>
    <dbReference type="NCBI Taxonomy" id="744227"/>
    <lineage>
        <taxon>Bacteria</taxon>
        <taxon>Pseudomonadati</taxon>
        <taxon>Pseudomonadota</taxon>
        <taxon>Alphaproteobacteria</taxon>
        <taxon>Rhodospirillales</taxon>
        <taxon>Thalassospiraceae</taxon>
        <taxon>Thalassospira</taxon>
    </lineage>
</organism>
<sequence>MELVSTYTSSTTQSNSSSVKAPSAPTSNAPKQLDLAAVRPQTTDNGPASKFQQALANLDIPEIANNDARVELNFNQDTGRVVAKITDRASGEILRELPSKELQQLFSQMREYLGSVVDEEI</sequence>
<feature type="region of interest" description="Disordered" evidence="1">
    <location>
        <begin position="1"/>
        <end position="32"/>
    </location>
</feature>
<dbReference type="EMBL" id="NXGX01000004">
    <property type="protein sequence ID" value="PKR58226.1"/>
    <property type="molecule type" value="Genomic_DNA"/>
</dbReference>
<dbReference type="SUPFAM" id="SSF160214">
    <property type="entry name" value="FlaG-like"/>
    <property type="match status" value="1"/>
</dbReference>
<feature type="compositionally biased region" description="Low complexity" evidence="1">
    <location>
        <begin position="1"/>
        <end position="18"/>
    </location>
</feature>
<keyword evidence="3" id="KW-1185">Reference proteome</keyword>
<accession>A0A2N3L656</accession>
<reference evidence="2 3" key="1">
    <citation type="submission" date="2017-09" db="EMBL/GenBank/DDBJ databases">
        <title>Biodiversity and function of Thalassospira species in the particle-attached aromatic-hydrocarbon-degrading consortia from the surface seawater of the China South Sea.</title>
        <authorList>
            <person name="Dong C."/>
            <person name="Lai Q."/>
            <person name="Shao Z."/>
        </authorList>
    </citation>
    <scope>NUCLEOTIDE SEQUENCE [LARGE SCALE GENOMIC DNA]</scope>
    <source>
        <strain evidence="2 3">139Z-12</strain>
    </source>
</reference>
<dbReference type="Gene3D" id="3.30.160.170">
    <property type="entry name" value="FlaG-like"/>
    <property type="match status" value="1"/>
</dbReference>
<dbReference type="InterPro" id="IPR005186">
    <property type="entry name" value="FlaG"/>
</dbReference>
<comment type="caution">
    <text evidence="2">The sequence shown here is derived from an EMBL/GenBank/DDBJ whole genome shotgun (WGS) entry which is preliminary data.</text>
</comment>
<evidence type="ECO:0000256" key="1">
    <source>
        <dbReference type="SAM" id="MobiDB-lite"/>
    </source>
</evidence>
<dbReference type="RefSeq" id="WP_022731864.1">
    <property type="nucleotide sequence ID" value="NZ_NXGX01000004.1"/>
</dbReference>
<evidence type="ECO:0008006" key="4">
    <source>
        <dbReference type="Google" id="ProtNLM"/>
    </source>
</evidence>
<protein>
    <recommendedName>
        <fullName evidence="4">Flagellar biosynthesis protein FlaG</fullName>
    </recommendedName>
</protein>
<dbReference type="InterPro" id="IPR035924">
    <property type="entry name" value="FlaG-like_sf"/>
</dbReference>
<dbReference type="Proteomes" id="UP000233332">
    <property type="component" value="Unassembled WGS sequence"/>
</dbReference>
<gene>
    <name evidence="2" type="ORF">COO92_10775</name>
</gene>
<name>A0A2N3L656_9PROT</name>
<dbReference type="AlphaFoldDB" id="A0A2N3L656"/>
<evidence type="ECO:0000313" key="3">
    <source>
        <dbReference type="Proteomes" id="UP000233332"/>
    </source>
</evidence>
<evidence type="ECO:0000313" key="2">
    <source>
        <dbReference type="EMBL" id="PKR58226.1"/>
    </source>
</evidence>
<dbReference type="Pfam" id="PF03646">
    <property type="entry name" value="FlaG"/>
    <property type="match status" value="1"/>
</dbReference>